<protein>
    <submittedName>
        <fullName evidence="5">Ps16 protein</fullName>
    </submittedName>
</protein>
<dbReference type="GO" id="GO:0003723">
    <property type="term" value="F:RNA binding"/>
    <property type="evidence" value="ECO:0007669"/>
    <property type="project" value="UniProtKB-UniRule"/>
</dbReference>
<reference evidence="5" key="1">
    <citation type="submission" date="2020-05" db="EMBL/GenBank/DDBJ databases">
        <title>Mycena genomes resolve the evolution of fungal bioluminescence.</title>
        <authorList>
            <person name="Tsai I.J."/>
        </authorList>
    </citation>
    <scope>NUCLEOTIDE SEQUENCE</scope>
    <source>
        <strain evidence="5">171206Taipei</strain>
    </source>
</reference>
<feature type="domain" description="RRM" evidence="4">
    <location>
        <begin position="133"/>
        <end position="211"/>
    </location>
</feature>
<dbReference type="PANTHER" id="PTHR48027">
    <property type="entry name" value="HETEROGENEOUS NUCLEAR RIBONUCLEOPROTEIN 87F-RELATED"/>
    <property type="match status" value="1"/>
</dbReference>
<evidence type="ECO:0000256" key="2">
    <source>
        <dbReference type="PROSITE-ProRule" id="PRU00176"/>
    </source>
</evidence>
<dbReference type="InterPro" id="IPR052462">
    <property type="entry name" value="SLIRP/GR-RBP-like"/>
</dbReference>
<dbReference type="RefSeq" id="XP_037213659.1">
    <property type="nucleotide sequence ID" value="XM_037370103.1"/>
</dbReference>
<dbReference type="CDD" id="cd21608">
    <property type="entry name" value="RRM2_NsCP33_like"/>
    <property type="match status" value="2"/>
</dbReference>
<dbReference type="OrthoDB" id="3058822at2759"/>
<dbReference type="SUPFAM" id="SSF54928">
    <property type="entry name" value="RNA-binding domain, RBD"/>
    <property type="match status" value="2"/>
</dbReference>
<keyword evidence="1 2" id="KW-0694">RNA-binding</keyword>
<sequence>MSKLYIGNLSFKVDDDALYNAFHPHGQIVDHIVMKDRETQRSRGFGFVTYSTEDEANAALTQMDGQDLMGRSIRVSLANGKPSGGGGGGRGGYAGESYAGGSGGGSGYGGGSGWMLSTLKFPLILSAAMSSGNKLYVGNLSWNTTDEVLRQTFEEFGTVTDSIHMKDRETGRFRGFGFVTFSTADEAQNAIAGLNEQEVDGRRIRVNVAQGKPERGNSGGGYGGGGYGGSSGGGYDNGGELCV</sequence>
<accession>A0A8H6S255</accession>
<dbReference type="InterPro" id="IPR012677">
    <property type="entry name" value="Nucleotide-bd_a/b_plait_sf"/>
</dbReference>
<feature type="domain" description="RRM" evidence="4">
    <location>
        <begin position="2"/>
        <end position="80"/>
    </location>
</feature>
<name>A0A8H6S255_9AGAR</name>
<dbReference type="GeneID" id="59352619"/>
<organism evidence="5 6">
    <name type="scientific">Mycena indigotica</name>
    <dbReference type="NCBI Taxonomy" id="2126181"/>
    <lineage>
        <taxon>Eukaryota</taxon>
        <taxon>Fungi</taxon>
        <taxon>Dikarya</taxon>
        <taxon>Basidiomycota</taxon>
        <taxon>Agaricomycotina</taxon>
        <taxon>Agaricomycetes</taxon>
        <taxon>Agaricomycetidae</taxon>
        <taxon>Agaricales</taxon>
        <taxon>Marasmiineae</taxon>
        <taxon>Mycenaceae</taxon>
        <taxon>Mycena</taxon>
    </lineage>
</organism>
<dbReference type="Proteomes" id="UP000636479">
    <property type="component" value="Unassembled WGS sequence"/>
</dbReference>
<dbReference type="Gene3D" id="3.30.70.330">
    <property type="match status" value="2"/>
</dbReference>
<evidence type="ECO:0000313" key="5">
    <source>
        <dbReference type="EMBL" id="KAF7289930.1"/>
    </source>
</evidence>
<proteinExistence type="predicted"/>
<feature type="region of interest" description="Disordered" evidence="3">
    <location>
        <begin position="210"/>
        <end position="230"/>
    </location>
</feature>
<dbReference type="InterPro" id="IPR000504">
    <property type="entry name" value="RRM_dom"/>
</dbReference>
<dbReference type="InterPro" id="IPR048289">
    <property type="entry name" value="RRM2_NsCP33-like"/>
</dbReference>
<dbReference type="SMART" id="SM00360">
    <property type="entry name" value="RRM"/>
    <property type="match status" value="2"/>
</dbReference>
<evidence type="ECO:0000256" key="1">
    <source>
        <dbReference type="ARBA" id="ARBA00022884"/>
    </source>
</evidence>
<evidence type="ECO:0000259" key="4">
    <source>
        <dbReference type="PROSITE" id="PS50102"/>
    </source>
</evidence>
<keyword evidence="6" id="KW-1185">Reference proteome</keyword>
<evidence type="ECO:0000256" key="3">
    <source>
        <dbReference type="SAM" id="MobiDB-lite"/>
    </source>
</evidence>
<feature type="compositionally biased region" description="Gly residues" evidence="3">
    <location>
        <begin position="217"/>
        <end position="230"/>
    </location>
</feature>
<evidence type="ECO:0000313" key="6">
    <source>
        <dbReference type="Proteomes" id="UP000636479"/>
    </source>
</evidence>
<dbReference type="PROSITE" id="PS50102">
    <property type="entry name" value="RRM"/>
    <property type="match status" value="2"/>
</dbReference>
<dbReference type="AlphaFoldDB" id="A0A8H6S255"/>
<dbReference type="EMBL" id="JACAZF010000016">
    <property type="protein sequence ID" value="KAF7289930.1"/>
    <property type="molecule type" value="Genomic_DNA"/>
</dbReference>
<dbReference type="Pfam" id="PF00076">
    <property type="entry name" value="RRM_1"/>
    <property type="match status" value="2"/>
</dbReference>
<dbReference type="SMART" id="SM00361">
    <property type="entry name" value="RRM_1"/>
    <property type="match status" value="2"/>
</dbReference>
<dbReference type="InterPro" id="IPR003954">
    <property type="entry name" value="RRM_euk-type"/>
</dbReference>
<dbReference type="InterPro" id="IPR035979">
    <property type="entry name" value="RBD_domain_sf"/>
</dbReference>
<comment type="caution">
    <text evidence="5">The sequence shown here is derived from an EMBL/GenBank/DDBJ whole genome shotgun (WGS) entry which is preliminary data.</text>
</comment>
<gene>
    <name evidence="5" type="ORF">MIND_01368000</name>
</gene>